<name>A0A0Q0S232_9FLAO</name>
<dbReference type="RefSeq" id="WP_055098009.1">
    <property type="nucleotide sequence ID" value="NZ_JRLF01000015.1"/>
</dbReference>
<organism evidence="1 2">
    <name type="scientific">Flavobacterium aquidurense</name>
    <dbReference type="NCBI Taxonomy" id="362413"/>
    <lineage>
        <taxon>Bacteria</taxon>
        <taxon>Pseudomonadati</taxon>
        <taxon>Bacteroidota</taxon>
        <taxon>Flavobacteriia</taxon>
        <taxon>Flavobacteriales</taxon>
        <taxon>Flavobacteriaceae</taxon>
        <taxon>Flavobacterium</taxon>
    </lineage>
</organism>
<dbReference type="Proteomes" id="UP000050443">
    <property type="component" value="Unassembled WGS sequence"/>
</dbReference>
<proteinExistence type="predicted"/>
<accession>A0A0Q0S232</accession>
<dbReference type="EMBL" id="JRLF01000015">
    <property type="protein sequence ID" value="KQB37273.1"/>
    <property type="molecule type" value="Genomic_DNA"/>
</dbReference>
<dbReference type="OrthoDB" id="7000645at2"/>
<dbReference type="STRING" id="362413.RC62_2439"/>
<gene>
    <name evidence="1" type="ORF">RC62_2439</name>
</gene>
<sequence length="231" mass="25979">MKIDVIKKSDYTDLSSVCSCEINCIHIKISDYKPIIKEFEKQITNTSWINSLDELSKLAFKANAKKTIDKIVNDIIAKVTTSLTVDIGEYIVSYAAQNALELKFSHTKIPLAELLKEKISGNPGFDFHSISSNMYLIFGEAKFSMDGTPRAKALNQISEFIDDRDHAELLWLKPFLHNDTITHITNGHRGYAAAFSFNGRNVLKILNNALASDAIKEVVKHKELYLIAVEI</sequence>
<comment type="caution">
    <text evidence="1">The sequence shown here is derived from an EMBL/GenBank/DDBJ whole genome shotgun (WGS) entry which is preliminary data.</text>
</comment>
<dbReference type="AlphaFoldDB" id="A0A0Q0S232"/>
<reference evidence="1 2" key="1">
    <citation type="submission" date="2014-09" db="EMBL/GenBank/DDBJ databases">
        <title>Genome sequence of Flavobacterium aquidurense RC62.</title>
        <authorList>
            <person name="Kim J.F."/>
            <person name="Kwak M.-J."/>
        </authorList>
    </citation>
    <scope>NUCLEOTIDE SEQUENCE [LARGE SCALE GENOMIC DNA]</scope>
    <source>
        <strain evidence="1 2">RC62</strain>
    </source>
</reference>
<protein>
    <submittedName>
        <fullName evidence="1">Uncharacterized protein</fullName>
    </submittedName>
</protein>
<dbReference type="PATRIC" id="fig|362413.3.peg.2383"/>
<evidence type="ECO:0000313" key="1">
    <source>
        <dbReference type="EMBL" id="KQB37273.1"/>
    </source>
</evidence>
<evidence type="ECO:0000313" key="2">
    <source>
        <dbReference type="Proteomes" id="UP000050443"/>
    </source>
</evidence>